<feature type="chain" id="PRO_5043673964" description="Ig-like domain-containing protein" evidence="2">
    <location>
        <begin position="19"/>
        <end position="688"/>
    </location>
</feature>
<keyword evidence="5" id="KW-1185">Reference proteome</keyword>
<accession>A0AAV2H704</accession>
<dbReference type="EMBL" id="CAXITT010000049">
    <property type="protein sequence ID" value="CAL1529486.1"/>
    <property type="molecule type" value="Genomic_DNA"/>
</dbReference>
<evidence type="ECO:0000259" key="3">
    <source>
        <dbReference type="PROSITE" id="PS50835"/>
    </source>
</evidence>
<dbReference type="SUPFAM" id="SSF48726">
    <property type="entry name" value="Immunoglobulin"/>
    <property type="match status" value="2"/>
</dbReference>
<keyword evidence="1" id="KW-0472">Membrane</keyword>
<evidence type="ECO:0000256" key="2">
    <source>
        <dbReference type="SAM" id="SignalP"/>
    </source>
</evidence>
<reference evidence="4 5" key="1">
    <citation type="submission" date="2024-04" db="EMBL/GenBank/DDBJ databases">
        <authorList>
            <consortium name="Genoscope - CEA"/>
            <person name="William W."/>
        </authorList>
    </citation>
    <scope>NUCLEOTIDE SEQUENCE [LARGE SCALE GENOMIC DNA]</scope>
</reference>
<keyword evidence="2" id="KW-0732">Signal</keyword>
<evidence type="ECO:0000256" key="1">
    <source>
        <dbReference type="SAM" id="Phobius"/>
    </source>
</evidence>
<dbReference type="InterPro" id="IPR036179">
    <property type="entry name" value="Ig-like_dom_sf"/>
</dbReference>
<comment type="caution">
    <text evidence="4">The sequence shown here is derived from an EMBL/GenBank/DDBJ whole genome shotgun (WGS) entry which is preliminary data.</text>
</comment>
<feature type="domain" description="Ig-like" evidence="3">
    <location>
        <begin position="438"/>
        <end position="523"/>
    </location>
</feature>
<evidence type="ECO:0000313" key="4">
    <source>
        <dbReference type="EMBL" id="CAL1529486.1"/>
    </source>
</evidence>
<dbReference type="InterPro" id="IPR013783">
    <property type="entry name" value="Ig-like_fold"/>
</dbReference>
<organism evidence="4 5">
    <name type="scientific">Lymnaea stagnalis</name>
    <name type="common">Great pond snail</name>
    <name type="synonym">Helix stagnalis</name>
    <dbReference type="NCBI Taxonomy" id="6523"/>
    <lineage>
        <taxon>Eukaryota</taxon>
        <taxon>Metazoa</taxon>
        <taxon>Spiralia</taxon>
        <taxon>Lophotrochozoa</taxon>
        <taxon>Mollusca</taxon>
        <taxon>Gastropoda</taxon>
        <taxon>Heterobranchia</taxon>
        <taxon>Euthyneura</taxon>
        <taxon>Panpulmonata</taxon>
        <taxon>Hygrophila</taxon>
        <taxon>Lymnaeoidea</taxon>
        <taxon>Lymnaeidae</taxon>
        <taxon>Lymnaea</taxon>
    </lineage>
</organism>
<name>A0AAV2H704_LYMST</name>
<feature type="transmembrane region" description="Helical" evidence="1">
    <location>
        <begin position="643"/>
        <end position="665"/>
    </location>
</feature>
<dbReference type="InterPro" id="IPR007110">
    <property type="entry name" value="Ig-like_dom"/>
</dbReference>
<dbReference type="Gene3D" id="2.60.40.10">
    <property type="entry name" value="Immunoglobulins"/>
    <property type="match status" value="1"/>
</dbReference>
<dbReference type="PROSITE" id="PS50835">
    <property type="entry name" value="IG_LIKE"/>
    <property type="match status" value="1"/>
</dbReference>
<proteinExistence type="predicted"/>
<gene>
    <name evidence="4" type="ORF">GSLYS_00003641001</name>
</gene>
<dbReference type="AlphaFoldDB" id="A0AAV2H704"/>
<keyword evidence="1" id="KW-1133">Transmembrane helix</keyword>
<sequence length="688" mass="75700">MLLLVLLHVYVFVTTALCKTCPINASTRVTIECDVSNLNTTHIEWRAYNNVTHESLTLYTCEMTNCSTVTPLLNSTLEVTIEEGQGNVMFSVLVVPRTSLYFNEYNQYRCVAGMGDLSVCDTPNIYGDVISPTCDVPVLNSSVVSVHCRALTHFHPHDFDFLVKTNSRYNSNVTKEYNEAYSPSPIDSVQYYAVNYTLDTDINSLGPGRHEFILDVHSTSFGGTIASAFLNVIPQPINPECDYPVLSDSSEQLLVRCTTLLVSPQLVCEFIVRTDDLLVNVTGDVSYSTPFDQNAPGYLSACTLHVNISQLGPGSHEFQVGMHTNSSNDNSTRVAGAFTSPYVLSLPIARFDDRCIERVESLYGKYWSTMNCYCILGSPGNPKGDVVWYVNNESVWGNVIFAVFQDFVNNITYECRPTSPLQGNLPGVQLKIEVPRTPYIASFTANSTSTNITAVVNTTISFRCDADGFPTPLIFFGKNNSETTQIGSGRIIARHINGCMDAGGYCCRVRNETNVFITKQCISVFVKCPLVAQNYDTINVTSFAGKDAVVTIPVTGYPGPTLYVLKRMDEQQEVIDPTRYKVTFMTETPPYGEVDLTLRTLQEADFSKFTLEFGNGLGSNETTSFFLVKGKSGGGSNVEIRNIALGVAGGLVAVAVAVVIAVVLVKRGSCSTRKRTANYDTNRFTQMY</sequence>
<keyword evidence="1" id="KW-0812">Transmembrane</keyword>
<dbReference type="Proteomes" id="UP001497497">
    <property type="component" value="Unassembled WGS sequence"/>
</dbReference>
<protein>
    <recommendedName>
        <fullName evidence="3">Ig-like domain-containing protein</fullName>
    </recommendedName>
</protein>
<feature type="signal peptide" evidence="2">
    <location>
        <begin position="1"/>
        <end position="18"/>
    </location>
</feature>
<evidence type="ECO:0000313" key="5">
    <source>
        <dbReference type="Proteomes" id="UP001497497"/>
    </source>
</evidence>